<evidence type="ECO:0000313" key="1">
    <source>
        <dbReference type="EMBL" id="UNY47183.1"/>
    </source>
</evidence>
<keyword evidence="2" id="KW-1185">Reference proteome</keyword>
<sequence>MENIYLDELIDKLRGTEDLEEIAKIIEEIERNNLNENFRANKIQYDRNFRA</sequence>
<name>A0AAE9K864_9CAUD</name>
<organism evidence="1 2">
    <name type="scientific">Clostridium phage LPCPA6</name>
    <dbReference type="NCBI Taxonomy" id="2924884"/>
    <lineage>
        <taxon>Viruses</taxon>
        <taxon>Duplodnaviria</taxon>
        <taxon>Heunggongvirae</taxon>
        <taxon>Uroviricota</taxon>
        <taxon>Caudoviricetes</taxon>
        <taxon>Guelinviridae</taxon>
        <taxon>Hzauvirus</taxon>
        <taxon>Hzauvirus LPCPA6</taxon>
    </lineage>
</organism>
<dbReference type="Proteomes" id="UP000831594">
    <property type="component" value="Segment"/>
</dbReference>
<dbReference type="EMBL" id="OM638104">
    <property type="protein sequence ID" value="UNY47183.1"/>
    <property type="molecule type" value="Genomic_DNA"/>
</dbReference>
<evidence type="ECO:0000313" key="2">
    <source>
        <dbReference type="Proteomes" id="UP000831594"/>
    </source>
</evidence>
<reference evidence="1" key="1">
    <citation type="submission" date="2022-02" db="EMBL/GenBank/DDBJ databases">
        <authorList>
            <person name="Tian F."/>
            <person name="Li J."/>
            <person name="Li F."/>
            <person name="Tong Y."/>
        </authorList>
    </citation>
    <scope>NUCLEOTIDE SEQUENCE</scope>
</reference>
<gene>
    <name evidence="1" type="ORF">HHOHNEGG_00006</name>
</gene>
<proteinExistence type="predicted"/>
<protein>
    <submittedName>
        <fullName evidence="1">Uncharacterized protein</fullName>
    </submittedName>
</protein>
<accession>A0AAE9K864</accession>